<organism evidence="1 2">
    <name type="scientific">Rheinheimera tangshanensis</name>
    <dbReference type="NCBI Taxonomy" id="400153"/>
    <lineage>
        <taxon>Bacteria</taxon>
        <taxon>Pseudomonadati</taxon>
        <taxon>Pseudomonadota</taxon>
        <taxon>Gammaproteobacteria</taxon>
        <taxon>Chromatiales</taxon>
        <taxon>Chromatiaceae</taxon>
        <taxon>Rheinheimera</taxon>
    </lineage>
</organism>
<keyword evidence="2" id="KW-1185">Reference proteome</keyword>
<dbReference type="RefSeq" id="WP_147903192.1">
    <property type="nucleotide sequence ID" value="NZ_VRLR01000001.1"/>
</dbReference>
<dbReference type="Proteomes" id="UP000321814">
    <property type="component" value="Unassembled WGS sequence"/>
</dbReference>
<dbReference type="AlphaFoldDB" id="A0A5C8M1U6"/>
<dbReference type="InterPro" id="IPR011008">
    <property type="entry name" value="Dimeric_a/b-barrel"/>
</dbReference>
<dbReference type="Gene3D" id="3.30.70.100">
    <property type="match status" value="1"/>
</dbReference>
<reference evidence="1 2" key="1">
    <citation type="submission" date="2019-08" db="EMBL/GenBank/DDBJ databases">
        <title>Draft genome analysis of Rheinheimera tangshanensis isolated from the roots of fresh rice plants (Oryza sativa).</title>
        <authorList>
            <person name="Yu Q."/>
            <person name="Qi Y."/>
            <person name="Zhang H."/>
            <person name="Pu J."/>
        </authorList>
    </citation>
    <scope>NUCLEOTIDE SEQUENCE [LARGE SCALE GENOMIC DNA]</scope>
    <source>
        <strain evidence="1 2">JA3-B52</strain>
    </source>
</reference>
<gene>
    <name evidence="1" type="ORF">FU839_00400</name>
</gene>
<dbReference type="OrthoDB" id="5296554at2"/>
<sequence length="99" mass="11773">MRIELLIGLELNDAELYAEYRRQMTPLLLQHQGDFGYDFVVQHTLKPSNSAINRVFTIHFASEHWMESFFNHPEYLQIKARCFEKSVTNTHILARYQIT</sequence>
<name>A0A5C8M1U6_9GAMM</name>
<dbReference type="EMBL" id="VRLR01000001">
    <property type="protein sequence ID" value="TXK83361.1"/>
    <property type="molecule type" value="Genomic_DNA"/>
</dbReference>
<accession>A0A5C8M1U6</accession>
<proteinExistence type="predicted"/>
<evidence type="ECO:0000313" key="1">
    <source>
        <dbReference type="EMBL" id="TXK83361.1"/>
    </source>
</evidence>
<evidence type="ECO:0000313" key="2">
    <source>
        <dbReference type="Proteomes" id="UP000321814"/>
    </source>
</evidence>
<dbReference type="SUPFAM" id="SSF54909">
    <property type="entry name" value="Dimeric alpha+beta barrel"/>
    <property type="match status" value="1"/>
</dbReference>
<comment type="caution">
    <text evidence="1">The sequence shown here is derived from an EMBL/GenBank/DDBJ whole genome shotgun (WGS) entry which is preliminary data.</text>
</comment>
<protein>
    <submittedName>
        <fullName evidence="1">DUF1330 domain-containing protein</fullName>
    </submittedName>
</protein>